<dbReference type="PANTHER" id="PTHR31635:SF196">
    <property type="entry name" value="REVERSE TRANSCRIPTASE DOMAIN-CONTAINING PROTEIN-RELATED"/>
    <property type="match status" value="1"/>
</dbReference>
<evidence type="ECO:0000313" key="2">
    <source>
        <dbReference type="EMBL" id="PIK33594.1"/>
    </source>
</evidence>
<dbReference type="EMBL" id="MRZV01002484">
    <property type="protein sequence ID" value="PIK33594.1"/>
    <property type="molecule type" value="Genomic_DNA"/>
</dbReference>
<name>A0A2G8JCX6_STIJA</name>
<dbReference type="PROSITE" id="PS50878">
    <property type="entry name" value="RT_POL"/>
    <property type="match status" value="1"/>
</dbReference>
<comment type="caution">
    <text evidence="2">The sequence shown here is derived from an EMBL/GenBank/DDBJ whole genome shotgun (WGS) entry which is preliminary data.</text>
</comment>
<dbReference type="InterPro" id="IPR043502">
    <property type="entry name" value="DNA/RNA_pol_sf"/>
</dbReference>
<evidence type="ECO:0000313" key="3">
    <source>
        <dbReference type="Proteomes" id="UP000230750"/>
    </source>
</evidence>
<dbReference type="CDD" id="cd01650">
    <property type="entry name" value="RT_nLTR_like"/>
    <property type="match status" value="1"/>
</dbReference>
<dbReference type="InterPro" id="IPR000477">
    <property type="entry name" value="RT_dom"/>
</dbReference>
<dbReference type="STRING" id="307972.A0A2G8JCX6"/>
<protein>
    <submittedName>
        <fullName evidence="2">Pol-like protein</fullName>
    </submittedName>
</protein>
<proteinExistence type="predicted"/>
<reference evidence="2 3" key="1">
    <citation type="journal article" date="2017" name="PLoS Biol.">
        <title>The sea cucumber genome provides insights into morphological evolution and visceral regeneration.</title>
        <authorList>
            <person name="Zhang X."/>
            <person name="Sun L."/>
            <person name="Yuan J."/>
            <person name="Sun Y."/>
            <person name="Gao Y."/>
            <person name="Zhang L."/>
            <person name="Li S."/>
            <person name="Dai H."/>
            <person name="Hamel J.F."/>
            <person name="Liu C."/>
            <person name="Yu Y."/>
            <person name="Liu S."/>
            <person name="Lin W."/>
            <person name="Guo K."/>
            <person name="Jin S."/>
            <person name="Xu P."/>
            <person name="Storey K.B."/>
            <person name="Huan P."/>
            <person name="Zhang T."/>
            <person name="Zhou Y."/>
            <person name="Zhang J."/>
            <person name="Lin C."/>
            <person name="Li X."/>
            <person name="Xing L."/>
            <person name="Huo D."/>
            <person name="Sun M."/>
            <person name="Wang L."/>
            <person name="Mercier A."/>
            <person name="Li F."/>
            <person name="Yang H."/>
            <person name="Xiang J."/>
        </authorList>
    </citation>
    <scope>NUCLEOTIDE SEQUENCE [LARGE SCALE GENOMIC DNA]</scope>
    <source>
        <strain evidence="2">Shaxun</strain>
        <tissue evidence="2">Muscle</tissue>
    </source>
</reference>
<keyword evidence="3" id="KW-1185">Reference proteome</keyword>
<organism evidence="2 3">
    <name type="scientific">Stichopus japonicus</name>
    <name type="common">Sea cucumber</name>
    <dbReference type="NCBI Taxonomy" id="307972"/>
    <lineage>
        <taxon>Eukaryota</taxon>
        <taxon>Metazoa</taxon>
        <taxon>Echinodermata</taxon>
        <taxon>Eleutherozoa</taxon>
        <taxon>Echinozoa</taxon>
        <taxon>Holothuroidea</taxon>
        <taxon>Aspidochirotacea</taxon>
        <taxon>Aspidochirotida</taxon>
        <taxon>Stichopodidae</taxon>
        <taxon>Apostichopus</taxon>
    </lineage>
</organism>
<evidence type="ECO:0000259" key="1">
    <source>
        <dbReference type="PROSITE" id="PS50878"/>
    </source>
</evidence>
<sequence>MSRTNFLLRELQGTFLRSKIQWHEEGEKSTKFFFNLEKSRQKKKVMKQLLTDQSLIITDQHEIMKEQVKFYTNLYQAGETDNESRNQILCELRRFLSPMDVEACEANIHYELKAALLAMEPNKSPGLDGLTAEFYKVFWRDFIDIFTRLIETSFHDNELCESMKISILTLIPKKGDLRSLNNWRPISLLNVDYKMIAKALAKRITSISKNIISEDQTCCIPGRDISENVLTMQNVIEYVNSYNKPGFILKIDQYKAFDRVDHNYLFEVAEKLGFGPKLLKWIKLFYTNIEGRIKHNGYISDPFPVKRGVRQGCPLSAMLYVLCAEPFLEAIINCPYIHGIKFCEVEAKIFQHADDTTFFVSSITSIYSIFNIIKLYERASGSSCNIDKTELLSIGCSHVNPSNFDFPVRKDFITVLGVAIGNDKKSIEKENWEKKVTSCRKLLNTWKGRKLSFKGKSLIINSLIVTRLVY</sequence>
<dbReference type="SUPFAM" id="SSF56672">
    <property type="entry name" value="DNA/RNA polymerases"/>
    <property type="match status" value="1"/>
</dbReference>
<gene>
    <name evidence="2" type="ORF">BSL78_29592</name>
</gene>
<feature type="domain" description="Reverse transcriptase" evidence="1">
    <location>
        <begin position="152"/>
        <end position="420"/>
    </location>
</feature>
<dbReference type="Proteomes" id="UP000230750">
    <property type="component" value="Unassembled WGS sequence"/>
</dbReference>
<dbReference type="PANTHER" id="PTHR31635">
    <property type="entry name" value="REVERSE TRANSCRIPTASE DOMAIN-CONTAINING PROTEIN-RELATED"/>
    <property type="match status" value="1"/>
</dbReference>
<dbReference type="OrthoDB" id="6244150at2759"/>
<accession>A0A2G8JCX6</accession>
<dbReference type="Pfam" id="PF00078">
    <property type="entry name" value="RVT_1"/>
    <property type="match status" value="1"/>
</dbReference>
<dbReference type="AlphaFoldDB" id="A0A2G8JCX6"/>